<accession>A0A212LRV2</accession>
<dbReference type="EMBL" id="FMJE01000003">
    <property type="protein sequence ID" value="SCM80335.1"/>
    <property type="molecule type" value="Genomic_DNA"/>
</dbReference>
<dbReference type="AlphaFoldDB" id="A0A212LRV2"/>
<dbReference type="Pfam" id="PF11167">
    <property type="entry name" value="DUF2953"/>
    <property type="match status" value="1"/>
</dbReference>
<keyword evidence="1" id="KW-0472">Membrane</keyword>
<sequence>MESWLLFLTTVLFFLWLLSQVNLYIDLHFCRRKDDDFLEVTVYALRKLLIYTMKIPVIEIIRYNDLPWVTSEIQTSHAKTETHAEREQRFVKKLAKIFIYNPRRFLRLLKSTRHFFRTYRHYTNRLTQAMHCDRLEIKVVYGFEDAAVTGVLMGILGSMLGLLLQSLQNRLIMDSEPAVRVKPVYGCNYLELEVRCIFRIRLGNVITASMARVANSLHKEATRSG</sequence>
<keyword evidence="1" id="KW-1133">Transmembrane helix</keyword>
<protein>
    <recommendedName>
        <fullName evidence="3">DUF2953 domain-containing protein</fullName>
    </recommendedName>
</protein>
<dbReference type="InterPro" id="IPR021338">
    <property type="entry name" value="DUF2953"/>
</dbReference>
<reference evidence="2" key="1">
    <citation type="submission" date="2016-08" db="EMBL/GenBank/DDBJ databases">
        <authorList>
            <person name="Seilhamer J.J."/>
        </authorList>
    </citation>
    <scope>NUCLEOTIDE SEQUENCE</scope>
    <source>
        <strain evidence="2">86</strain>
    </source>
</reference>
<dbReference type="RefSeq" id="WP_288183795.1">
    <property type="nucleotide sequence ID" value="NZ_LT608335.1"/>
</dbReference>
<name>A0A212LRV2_9FIRM</name>
<evidence type="ECO:0008006" key="3">
    <source>
        <dbReference type="Google" id="ProtNLM"/>
    </source>
</evidence>
<feature type="transmembrane region" description="Helical" evidence="1">
    <location>
        <begin position="146"/>
        <end position="164"/>
    </location>
</feature>
<proteinExistence type="predicted"/>
<evidence type="ECO:0000313" key="2">
    <source>
        <dbReference type="EMBL" id="SCM80335.1"/>
    </source>
</evidence>
<evidence type="ECO:0000256" key="1">
    <source>
        <dbReference type="SAM" id="Phobius"/>
    </source>
</evidence>
<keyword evidence="1" id="KW-0812">Transmembrane</keyword>
<organism evidence="2">
    <name type="scientific">uncultured Sporomusa sp</name>
    <dbReference type="NCBI Taxonomy" id="307249"/>
    <lineage>
        <taxon>Bacteria</taxon>
        <taxon>Bacillati</taxon>
        <taxon>Bacillota</taxon>
        <taxon>Negativicutes</taxon>
        <taxon>Selenomonadales</taxon>
        <taxon>Sporomusaceae</taxon>
        <taxon>Sporomusa</taxon>
        <taxon>environmental samples</taxon>
    </lineage>
</organism>
<gene>
    <name evidence="2" type="ORF">KL86SPO_30513</name>
</gene>